<feature type="transmembrane region" description="Helical" evidence="2">
    <location>
        <begin position="146"/>
        <end position="171"/>
    </location>
</feature>
<feature type="compositionally biased region" description="Acidic residues" evidence="1">
    <location>
        <begin position="28"/>
        <end position="49"/>
    </location>
</feature>
<evidence type="ECO:0000313" key="4">
    <source>
        <dbReference type="Proteomes" id="UP000579647"/>
    </source>
</evidence>
<feature type="compositionally biased region" description="Basic and acidic residues" evidence="1">
    <location>
        <begin position="18"/>
        <end position="27"/>
    </location>
</feature>
<comment type="caution">
    <text evidence="3">The sequence shown here is derived from an EMBL/GenBank/DDBJ whole genome shotgun (WGS) entry which is preliminary data.</text>
</comment>
<organism evidence="3 4">
    <name type="scientific">Nocardiopsis metallicus</name>
    <dbReference type="NCBI Taxonomy" id="179819"/>
    <lineage>
        <taxon>Bacteria</taxon>
        <taxon>Bacillati</taxon>
        <taxon>Actinomycetota</taxon>
        <taxon>Actinomycetes</taxon>
        <taxon>Streptosporangiales</taxon>
        <taxon>Nocardiopsidaceae</taxon>
        <taxon>Nocardiopsis</taxon>
    </lineage>
</organism>
<evidence type="ECO:0000256" key="1">
    <source>
        <dbReference type="SAM" id="MobiDB-lite"/>
    </source>
</evidence>
<protein>
    <submittedName>
        <fullName evidence="3">Uncharacterized protein</fullName>
    </submittedName>
</protein>
<dbReference type="Proteomes" id="UP000579647">
    <property type="component" value="Unassembled WGS sequence"/>
</dbReference>
<dbReference type="AlphaFoldDB" id="A0A840W028"/>
<sequence>MSRAESGPGRRRRRGGSRRADSARTEEYVEDYGTEDGYEEQYDPEEDFSAEYGHTSSRSGTEHDGYDDDPDAGYEDDYAEEGRAEESGRSGGRQSRRKDRGRDKKGVGRVSAFSASAIKKVSVLGERPNQIVYTLAEQSKRKRGTAVLGVLLGAFSIALVALLGVLSYQLLTGAGGNTDRGEDSIVAPPDGHSTITPDSYLFEPDNPEVFGPIEHRAEDAEPMTQESVFGSVEELDMAGMDLQLRDSEVTDSCTSLVWGEQLGQSLLDANCLNAASGVYTDGDGDYIAQVTLFDLSDSEGATDVAAALDPTNAETGTGFLLTREAEGVEGLRDGYSQASTQVMGHYLAVYWVAATDGSPPGDDPGIATASVVSQSAFSFVYDEVVANRPAEEGE</sequence>
<keyword evidence="2" id="KW-0812">Transmembrane</keyword>
<keyword evidence="2" id="KW-0472">Membrane</keyword>
<feature type="compositionally biased region" description="Acidic residues" evidence="1">
    <location>
        <begin position="65"/>
        <end position="79"/>
    </location>
</feature>
<accession>A0A840W028</accession>
<reference evidence="3 4" key="1">
    <citation type="submission" date="2020-08" db="EMBL/GenBank/DDBJ databases">
        <title>Sequencing the genomes of 1000 actinobacteria strains.</title>
        <authorList>
            <person name="Klenk H.-P."/>
        </authorList>
    </citation>
    <scope>NUCLEOTIDE SEQUENCE [LARGE SCALE GENOMIC DNA]</scope>
    <source>
        <strain evidence="3 4">DSM 44598</strain>
    </source>
</reference>
<keyword evidence="2" id="KW-1133">Transmembrane helix</keyword>
<feature type="region of interest" description="Disordered" evidence="1">
    <location>
        <begin position="1"/>
        <end position="108"/>
    </location>
</feature>
<evidence type="ECO:0000256" key="2">
    <source>
        <dbReference type="SAM" id="Phobius"/>
    </source>
</evidence>
<proteinExistence type="predicted"/>
<name>A0A840W028_9ACTN</name>
<dbReference type="EMBL" id="JACHDO010000001">
    <property type="protein sequence ID" value="MBB5489324.1"/>
    <property type="molecule type" value="Genomic_DNA"/>
</dbReference>
<dbReference type="RefSeq" id="WP_184361281.1">
    <property type="nucleotide sequence ID" value="NZ_BAAAKM010000001.1"/>
</dbReference>
<keyword evidence="4" id="KW-1185">Reference proteome</keyword>
<gene>
    <name evidence="3" type="ORF">HNR07_000461</name>
</gene>
<evidence type="ECO:0000313" key="3">
    <source>
        <dbReference type="EMBL" id="MBB5489324.1"/>
    </source>
</evidence>